<feature type="signal peptide" evidence="2">
    <location>
        <begin position="1"/>
        <end position="30"/>
    </location>
</feature>
<sequence>MFKNRINAVRKLGAATVGAAAGVAATSAHAAGNTAFDTISAAVDFSTVGTWVGVIGVAIIGIVMAFKAIDLGKRGVKKA</sequence>
<dbReference type="AlphaFoldDB" id="A0AAJ5D5Z6"/>
<evidence type="ECO:0000256" key="1">
    <source>
        <dbReference type="SAM" id="Phobius"/>
    </source>
</evidence>
<gene>
    <name evidence="3" type="ORF">NCTC10894_03012</name>
</gene>
<keyword evidence="1" id="KW-0472">Membrane</keyword>
<keyword evidence="1" id="KW-0812">Transmembrane</keyword>
<dbReference type="Proteomes" id="UP000255008">
    <property type="component" value="Unassembled WGS sequence"/>
</dbReference>
<keyword evidence="2" id="KW-0732">Signal</keyword>
<organism evidence="3 4">
    <name type="scientific">Ralstonia mannitolilytica</name>
    <dbReference type="NCBI Taxonomy" id="105219"/>
    <lineage>
        <taxon>Bacteria</taxon>
        <taxon>Pseudomonadati</taxon>
        <taxon>Pseudomonadota</taxon>
        <taxon>Betaproteobacteria</taxon>
        <taxon>Burkholderiales</taxon>
        <taxon>Burkholderiaceae</taxon>
        <taxon>Ralstonia</taxon>
    </lineage>
</organism>
<evidence type="ECO:0000256" key="2">
    <source>
        <dbReference type="SAM" id="SignalP"/>
    </source>
</evidence>
<dbReference type="RefSeq" id="WP_115044114.1">
    <property type="nucleotide sequence ID" value="NZ_BAAAEC010000010.1"/>
</dbReference>
<protein>
    <submittedName>
        <fullName evidence="3">Uncharacterized protein</fullName>
    </submittedName>
</protein>
<evidence type="ECO:0000313" key="3">
    <source>
        <dbReference type="EMBL" id="SUD98621.1"/>
    </source>
</evidence>
<evidence type="ECO:0000313" key="4">
    <source>
        <dbReference type="Proteomes" id="UP000255008"/>
    </source>
</evidence>
<feature type="transmembrane region" description="Helical" evidence="1">
    <location>
        <begin position="46"/>
        <end position="69"/>
    </location>
</feature>
<accession>A0AAJ5D5Z6</accession>
<comment type="caution">
    <text evidence="3">The sequence shown here is derived from an EMBL/GenBank/DDBJ whole genome shotgun (WGS) entry which is preliminary data.</text>
</comment>
<feature type="chain" id="PRO_5042474007" evidence="2">
    <location>
        <begin position="31"/>
        <end position="79"/>
    </location>
</feature>
<reference evidence="3 4" key="1">
    <citation type="submission" date="2018-06" db="EMBL/GenBank/DDBJ databases">
        <authorList>
            <consortium name="Pathogen Informatics"/>
            <person name="Doyle S."/>
        </authorList>
    </citation>
    <scope>NUCLEOTIDE SEQUENCE [LARGE SCALE GENOMIC DNA]</scope>
    <source>
        <strain evidence="3 4">NCTC10894</strain>
    </source>
</reference>
<dbReference type="EMBL" id="UGVE01000001">
    <property type="protein sequence ID" value="SUD98621.1"/>
    <property type="molecule type" value="Genomic_DNA"/>
</dbReference>
<keyword evidence="1" id="KW-1133">Transmembrane helix</keyword>
<name>A0AAJ5D5Z6_9RALS</name>
<proteinExistence type="predicted"/>